<gene>
    <name evidence="9" type="ORF">GCM10010916_34100</name>
</gene>
<sequence>MNKYIARLAIVMFLIFLFPNTAWAHTGLQSSSPANAEVVTSEVDRIELTFNTKIEPLSGITVQDGNGEEIQLKKIETGKNSIVGLTEAPLQNGTYTVNWRIIGEDGHAINGTYSFIVQATEQALEETNNHINYSAAEEPEENSNPSDEPAANDAEQLSNEVSDGSETVSAEPVVSQEQLTATAAVDSGTWWKVAAIVVCVLLLFYMVWNIRRT</sequence>
<keyword evidence="6" id="KW-1133">Transmembrane helix</keyword>
<keyword evidence="10" id="KW-1185">Reference proteome</keyword>
<keyword evidence="2" id="KW-0479">Metal-binding</keyword>
<accession>A0A917FYP2</accession>
<dbReference type="GO" id="GO:0042597">
    <property type="term" value="C:periplasmic space"/>
    <property type="evidence" value="ECO:0007669"/>
    <property type="project" value="InterPro"/>
</dbReference>
<comment type="subcellular location">
    <subcellularLocation>
        <location evidence="1">Cell envelope</location>
    </subcellularLocation>
</comment>
<dbReference type="SUPFAM" id="SSF81296">
    <property type="entry name" value="E set domains"/>
    <property type="match status" value="1"/>
</dbReference>
<keyword evidence="6" id="KW-0812">Transmembrane</keyword>
<proteinExistence type="predicted"/>
<dbReference type="PANTHER" id="PTHR34820:SF4">
    <property type="entry name" value="INNER MEMBRANE PROTEIN YEBZ"/>
    <property type="match status" value="1"/>
</dbReference>
<dbReference type="InterPro" id="IPR007348">
    <property type="entry name" value="CopC_dom"/>
</dbReference>
<dbReference type="GO" id="GO:0005886">
    <property type="term" value="C:plasma membrane"/>
    <property type="evidence" value="ECO:0007669"/>
    <property type="project" value="TreeGrafter"/>
</dbReference>
<dbReference type="Gene3D" id="2.60.40.1220">
    <property type="match status" value="1"/>
</dbReference>
<dbReference type="GO" id="GO:0030313">
    <property type="term" value="C:cell envelope"/>
    <property type="evidence" value="ECO:0007669"/>
    <property type="project" value="UniProtKB-SubCell"/>
</dbReference>
<evidence type="ECO:0000313" key="10">
    <source>
        <dbReference type="Proteomes" id="UP000644756"/>
    </source>
</evidence>
<feature type="chain" id="PRO_5037126296" description="CopC domain-containing protein" evidence="7">
    <location>
        <begin position="25"/>
        <end position="213"/>
    </location>
</feature>
<keyword evidence="6" id="KW-0472">Membrane</keyword>
<evidence type="ECO:0000259" key="8">
    <source>
        <dbReference type="Pfam" id="PF04234"/>
    </source>
</evidence>
<evidence type="ECO:0000313" key="9">
    <source>
        <dbReference type="EMBL" id="GGG14369.1"/>
    </source>
</evidence>
<evidence type="ECO:0000256" key="5">
    <source>
        <dbReference type="SAM" id="MobiDB-lite"/>
    </source>
</evidence>
<dbReference type="Pfam" id="PF04234">
    <property type="entry name" value="CopC"/>
    <property type="match status" value="1"/>
</dbReference>
<evidence type="ECO:0000256" key="7">
    <source>
        <dbReference type="SAM" id="SignalP"/>
    </source>
</evidence>
<keyword evidence="4" id="KW-0186">Copper</keyword>
<evidence type="ECO:0000256" key="2">
    <source>
        <dbReference type="ARBA" id="ARBA00022723"/>
    </source>
</evidence>
<dbReference type="GO" id="GO:0005507">
    <property type="term" value="F:copper ion binding"/>
    <property type="evidence" value="ECO:0007669"/>
    <property type="project" value="InterPro"/>
</dbReference>
<dbReference type="PANTHER" id="PTHR34820">
    <property type="entry name" value="INNER MEMBRANE PROTEIN YEBZ"/>
    <property type="match status" value="1"/>
</dbReference>
<reference evidence="9" key="1">
    <citation type="journal article" date="2014" name="Int. J. Syst. Evol. Microbiol.">
        <title>Complete genome sequence of Corynebacterium casei LMG S-19264T (=DSM 44701T), isolated from a smear-ripened cheese.</title>
        <authorList>
            <consortium name="US DOE Joint Genome Institute (JGI-PGF)"/>
            <person name="Walter F."/>
            <person name="Albersmeier A."/>
            <person name="Kalinowski J."/>
            <person name="Ruckert C."/>
        </authorList>
    </citation>
    <scope>NUCLEOTIDE SEQUENCE</scope>
    <source>
        <strain evidence="9">CGMCC 1.12987</strain>
    </source>
</reference>
<feature type="region of interest" description="Disordered" evidence="5">
    <location>
        <begin position="135"/>
        <end position="174"/>
    </location>
</feature>
<dbReference type="GO" id="GO:0006825">
    <property type="term" value="P:copper ion transport"/>
    <property type="evidence" value="ECO:0007669"/>
    <property type="project" value="InterPro"/>
</dbReference>
<keyword evidence="3 7" id="KW-0732">Signal</keyword>
<dbReference type="InterPro" id="IPR032694">
    <property type="entry name" value="CopC/D"/>
</dbReference>
<dbReference type="InterPro" id="IPR014756">
    <property type="entry name" value="Ig_E-set"/>
</dbReference>
<feature type="transmembrane region" description="Helical" evidence="6">
    <location>
        <begin position="189"/>
        <end position="208"/>
    </location>
</feature>
<name>A0A917FYP2_9BACL</name>
<evidence type="ECO:0000256" key="1">
    <source>
        <dbReference type="ARBA" id="ARBA00004196"/>
    </source>
</evidence>
<dbReference type="Proteomes" id="UP000644756">
    <property type="component" value="Unassembled WGS sequence"/>
</dbReference>
<reference evidence="9" key="2">
    <citation type="submission" date="2020-09" db="EMBL/GenBank/DDBJ databases">
        <authorList>
            <person name="Sun Q."/>
            <person name="Zhou Y."/>
        </authorList>
    </citation>
    <scope>NUCLEOTIDE SEQUENCE</scope>
    <source>
        <strain evidence="9">CGMCC 1.12987</strain>
    </source>
</reference>
<dbReference type="InterPro" id="IPR014755">
    <property type="entry name" value="Cu-Rt/internalin_Ig-like"/>
</dbReference>
<comment type="caution">
    <text evidence="9">The sequence shown here is derived from an EMBL/GenBank/DDBJ whole genome shotgun (WGS) entry which is preliminary data.</text>
</comment>
<evidence type="ECO:0000256" key="6">
    <source>
        <dbReference type="SAM" id="Phobius"/>
    </source>
</evidence>
<feature type="signal peptide" evidence="7">
    <location>
        <begin position="1"/>
        <end position="24"/>
    </location>
</feature>
<dbReference type="EMBL" id="BMGR01000011">
    <property type="protein sequence ID" value="GGG14369.1"/>
    <property type="molecule type" value="Genomic_DNA"/>
</dbReference>
<evidence type="ECO:0000256" key="4">
    <source>
        <dbReference type="ARBA" id="ARBA00023008"/>
    </source>
</evidence>
<dbReference type="AlphaFoldDB" id="A0A917FYP2"/>
<protein>
    <recommendedName>
        <fullName evidence="8">CopC domain-containing protein</fullName>
    </recommendedName>
</protein>
<evidence type="ECO:0000256" key="3">
    <source>
        <dbReference type="ARBA" id="ARBA00022729"/>
    </source>
</evidence>
<dbReference type="GO" id="GO:0046688">
    <property type="term" value="P:response to copper ion"/>
    <property type="evidence" value="ECO:0007669"/>
    <property type="project" value="InterPro"/>
</dbReference>
<feature type="compositionally biased region" description="Low complexity" evidence="5">
    <location>
        <begin position="135"/>
        <end position="149"/>
    </location>
</feature>
<dbReference type="RefSeq" id="WP_188532270.1">
    <property type="nucleotide sequence ID" value="NZ_BMGR01000011.1"/>
</dbReference>
<feature type="compositionally biased region" description="Polar residues" evidence="5">
    <location>
        <begin position="155"/>
        <end position="168"/>
    </location>
</feature>
<organism evidence="9 10">
    <name type="scientific">Paenibacillus abyssi</name>
    <dbReference type="NCBI Taxonomy" id="1340531"/>
    <lineage>
        <taxon>Bacteria</taxon>
        <taxon>Bacillati</taxon>
        <taxon>Bacillota</taxon>
        <taxon>Bacilli</taxon>
        <taxon>Bacillales</taxon>
        <taxon>Paenibacillaceae</taxon>
        <taxon>Paenibacillus</taxon>
    </lineage>
</organism>
<feature type="domain" description="CopC" evidence="8">
    <location>
        <begin position="25"/>
        <end position="117"/>
    </location>
</feature>